<evidence type="ECO:0000256" key="3">
    <source>
        <dbReference type="ARBA" id="ARBA00005843"/>
    </source>
</evidence>
<dbReference type="Gene3D" id="1.10.510.10">
    <property type="entry name" value="Transferase(Phosphotransferase) domain 1"/>
    <property type="match status" value="1"/>
</dbReference>
<dbReference type="Pfam" id="PF07714">
    <property type="entry name" value="PK_Tyr_Ser-Thr"/>
    <property type="match status" value="1"/>
</dbReference>
<dbReference type="GO" id="GO:0046872">
    <property type="term" value="F:metal ion binding"/>
    <property type="evidence" value="ECO:0007669"/>
    <property type="project" value="UniProtKB-KW"/>
</dbReference>
<dbReference type="InterPro" id="IPR001245">
    <property type="entry name" value="Ser-Thr/Tyr_kinase_cat_dom"/>
</dbReference>
<dbReference type="InterPro" id="IPR017441">
    <property type="entry name" value="Protein_kinase_ATP_BS"/>
</dbReference>
<evidence type="ECO:0000256" key="8">
    <source>
        <dbReference type="ARBA" id="ARBA00022723"/>
    </source>
</evidence>
<feature type="region of interest" description="Disordered" evidence="19">
    <location>
        <begin position="667"/>
        <end position="702"/>
    </location>
</feature>
<keyword evidence="5" id="KW-0723">Serine/threonine-protein kinase</keyword>
<comment type="caution">
    <text evidence="21">The sequence shown here is derived from an EMBL/GenBank/DDBJ whole genome shotgun (WGS) entry which is preliminary data.</text>
</comment>
<evidence type="ECO:0000256" key="17">
    <source>
        <dbReference type="ARBA" id="ARBA00051680"/>
    </source>
</evidence>
<evidence type="ECO:0000256" key="16">
    <source>
        <dbReference type="ARBA" id="ARBA00049308"/>
    </source>
</evidence>
<gene>
    <name evidence="21" type="ORF">ElyMa_003558400</name>
</gene>
<keyword evidence="8" id="KW-0479">Metal-binding</keyword>
<dbReference type="AlphaFoldDB" id="A0AAV4ELU8"/>
<protein>
    <recommendedName>
        <fullName evidence="4">dual-specificity kinase</fullName>
        <ecNumber evidence="4">2.7.12.1</ecNumber>
    </recommendedName>
</protein>
<keyword evidence="13" id="KW-0829">Tyrosine-protein kinase</keyword>
<keyword evidence="10 21" id="KW-0418">Kinase</keyword>
<dbReference type="GO" id="GO:0005634">
    <property type="term" value="C:nucleus"/>
    <property type="evidence" value="ECO:0007669"/>
    <property type="project" value="TreeGrafter"/>
</dbReference>
<comment type="catalytic activity">
    <reaction evidence="16">
        <text>L-threonyl-[protein] + ATP = O-phospho-L-threonyl-[protein] + ADP + H(+)</text>
        <dbReference type="Rhea" id="RHEA:46608"/>
        <dbReference type="Rhea" id="RHEA-COMP:11060"/>
        <dbReference type="Rhea" id="RHEA-COMP:11605"/>
        <dbReference type="ChEBI" id="CHEBI:15378"/>
        <dbReference type="ChEBI" id="CHEBI:30013"/>
        <dbReference type="ChEBI" id="CHEBI:30616"/>
        <dbReference type="ChEBI" id="CHEBI:61977"/>
        <dbReference type="ChEBI" id="CHEBI:456216"/>
        <dbReference type="EC" id="2.7.12.1"/>
    </reaction>
</comment>
<comment type="cofactor">
    <cofactor evidence="2">
        <name>Mg(2+)</name>
        <dbReference type="ChEBI" id="CHEBI:18420"/>
    </cofactor>
</comment>
<evidence type="ECO:0000256" key="6">
    <source>
        <dbReference type="ARBA" id="ARBA00022553"/>
    </source>
</evidence>
<dbReference type="FunFam" id="1.10.510.10:FF:000202">
    <property type="entry name" value="Dual specificity testis-specific protein kinase 2"/>
    <property type="match status" value="1"/>
</dbReference>
<dbReference type="Gene3D" id="3.30.200.20">
    <property type="entry name" value="Phosphorylase Kinase, domain 1"/>
    <property type="match status" value="1"/>
</dbReference>
<evidence type="ECO:0000313" key="22">
    <source>
        <dbReference type="Proteomes" id="UP000762676"/>
    </source>
</evidence>
<dbReference type="Proteomes" id="UP000762676">
    <property type="component" value="Unassembled WGS sequence"/>
</dbReference>
<evidence type="ECO:0000256" key="1">
    <source>
        <dbReference type="ARBA" id="ARBA00001936"/>
    </source>
</evidence>
<evidence type="ECO:0000256" key="19">
    <source>
        <dbReference type="SAM" id="MobiDB-lite"/>
    </source>
</evidence>
<evidence type="ECO:0000256" key="12">
    <source>
        <dbReference type="ARBA" id="ARBA00022842"/>
    </source>
</evidence>
<dbReference type="SUPFAM" id="SSF56112">
    <property type="entry name" value="Protein kinase-like (PK-like)"/>
    <property type="match status" value="1"/>
</dbReference>
<feature type="binding site" evidence="18">
    <location>
        <position position="72"/>
    </location>
    <ligand>
        <name>ATP</name>
        <dbReference type="ChEBI" id="CHEBI:30616"/>
    </ligand>
</feature>
<dbReference type="PROSITE" id="PS50011">
    <property type="entry name" value="PROTEIN_KINASE_DOM"/>
    <property type="match status" value="1"/>
</dbReference>
<evidence type="ECO:0000256" key="11">
    <source>
        <dbReference type="ARBA" id="ARBA00022840"/>
    </source>
</evidence>
<dbReference type="PANTHER" id="PTHR46485:SF5">
    <property type="entry name" value="CENTER DIVIDER, ISOFORM A"/>
    <property type="match status" value="1"/>
</dbReference>
<name>A0AAV4ELU8_9GAST</name>
<dbReference type="PANTHER" id="PTHR46485">
    <property type="entry name" value="LIM DOMAIN KINASE 1"/>
    <property type="match status" value="1"/>
</dbReference>
<reference evidence="21 22" key="1">
    <citation type="journal article" date="2021" name="Elife">
        <title>Chloroplast acquisition without the gene transfer in kleptoplastic sea slugs, Plakobranchus ocellatus.</title>
        <authorList>
            <person name="Maeda T."/>
            <person name="Takahashi S."/>
            <person name="Yoshida T."/>
            <person name="Shimamura S."/>
            <person name="Takaki Y."/>
            <person name="Nagai Y."/>
            <person name="Toyoda A."/>
            <person name="Suzuki Y."/>
            <person name="Arimoto A."/>
            <person name="Ishii H."/>
            <person name="Satoh N."/>
            <person name="Nishiyama T."/>
            <person name="Hasebe M."/>
            <person name="Maruyama T."/>
            <person name="Minagawa J."/>
            <person name="Obokata J."/>
            <person name="Shigenobu S."/>
        </authorList>
    </citation>
    <scope>NUCLEOTIDE SEQUENCE [LARGE SCALE GENOMIC DNA]</scope>
</reference>
<dbReference type="GO" id="GO:0005524">
    <property type="term" value="F:ATP binding"/>
    <property type="evidence" value="ECO:0007669"/>
    <property type="project" value="UniProtKB-UniRule"/>
</dbReference>
<dbReference type="InterPro" id="IPR050940">
    <property type="entry name" value="Actin_reg-Ser/Thr_kinase"/>
</dbReference>
<comment type="cofactor">
    <cofactor evidence="1">
        <name>Mn(2+)</name>
        <dbReference type="ChEBI" id="CHEBI:29035"/>
    </cofactor>
</comment>
<evidence type="ECO:0000256" key="9">
    <source>
        <dbReference type="ARBA" id="ARBA00022741"/>
    </source>
</evidence>
<comment type="catalytic activity">
    <reaction evidence="15">
        <text>L-seryl-[protein] + ATP = O-phospho-L-seryl-[protein] + ADP + H(+)</text>
        <dbReference type="Rhea" id="RHEA:17989"/>
        <dbReference type="Rhea" id="RHEA-COMP:9863"/>
        <dbReference type="Rhea" id="RHEA-COMP:11604"/>
        <dbReference type="ChEBI" id="CHEBI:15378"/>
        <dbReference type="ChEBI" id="CHEBI:29999"/>
        <dbReference type="ChEBI" id="CHEBI:30616"/>
        <dbReference type="ChEBI" id="CHEBI:83421"/>
        <dbReference type="ChEBI" id="CHEBI:456216"/>
        <dbReference type="EC" id="2.7.12.1"/>
    </reaction>
</comment>
<evidence type="ECO:0000256" key="5">
    <source>
        <dbReference type="ARBA" id="ARBA00022527"/>
    </source>
</evidence>
<comment type="similarity">
    <text evidence="3">Belongs to the protein kinase superfamily. TKL Ser/Thr protein kinase family.</text>
</comment>
<dbReference type="PROSITE" id="PS00107">
    <property type="entry name" value="PROTEIN_KINASE_ATP"/>
    <property type="match status" value="1"/>
</dbReference>
<keyword evidence="22" id="KW-1185">Reference proteome</keyword>
<dbReference type="GO" id="GO:0004674">
    <property type="term" value="F:protein serine/threonine kinase activity"/>
    <property type="evidence" value="ECO:0007669"/>
    <property type="project" value="UniProtKB-KW"/>
</dbReference>
<dbReference type="GO" id="GO:0005737">
    <property type="term" value="C:cytoplasm"/>
    <property type="evidence" value="ECO:0007669"/>
    <property type="project" value="TreeGrafter"/>
</dbReference>
<comment type="catalytic activity">
    <reaction evidence="17">
        <text>L-tyrosyl-[protein] + ATP = O-phospho-L-tyrosyl-[protein] + ADP + H(+)</text>
        <dbReference type="Rhea" id="RHEA:10596"/>
        <dbReference type="Rhea" id="RHEA-COMP:10136"/>
        <dbReference type="Rhea" id="RHEA-COMP:20101"/>
        <dbReference type="ChEBI" id="CHEBI:15378"/>
        <dbReference type="ChEBI" id="CHEBI:30616"/>
        <dbReference type="ChEBI" id="CHEBI:46858"/>
        <dbReference type="ChEBI" id="CHEBI:61978"/>
        <dbReference type="ChEBI" id="CHEBI:456216"/>
        <dbReference type="EC" id="2.7.12.1"/>
    </reaction>
</comment>
<dbReference type="InterPro" id="IPR008266">
    <property type="entry name" value="Tyr_kinase_AS"/>
</dbReference>
<evidence type="ECO:0000259" key="20">
    <source>
        <dbReference type="PROSITE" id="PS50011"/>
    </source>
</evidence>
<dbReference type="GO" id="GO:0030036">
    <property type="term" value="P:actin cytoskeleton organization"/>
    <property type="evidence" value="ECO:0007669"/>
    <property type="project" value="TreeGrafter"/>
</dbReference>
<dbReference type="InterPro" id="IPR011009">
    <property type="entry name" value="Kinase-like_dom_sf"/>
</dbReference>
<dbReference type="GO" id="GO:0004712">
    <property type="term" value="F:protein serine/threonine/tyrosine kinase activity"/>
    <property type="evidence" value="ECO:0007669"/>
    <property type="project" value="UniProtKB-EC"/>
</dbReference>
<sequence>MFLLAVSFNDEVDVERQPSPSPQPTSSCQALRHAVSALTRIDDFILEELGDGFFANVYKATHKVTGEEMVMKVNKDSANRPSALREVQLMNRLSHPNILRFLGVCVHEGQLHALTEYVSGGTLGGMLANKDEELPWTLRIKLSLDIAKGIYYLHNEGVFHRDLTSKNVLIKKKESKNYTAIVADFGLATKIPDPSSTEPLPPVGCPWWMAPEVIHAKFYDQRADIFSLGIILLEITTRIDADPEYMPRTQKFGVDYIKVCEMVDYCPLDFLQFAFKCCQILPENRPSTEDVKETLEKIYTNLRNDGFTSQGRLYKRSRSEDNIIQNCEASSDEVFITAQVVAQVMRKDDPLYCPANANPFASMGTLKDGHKLFEMPRQRKFSSSSSFNSEIGSGFRRWESVGSCNISFGQESQSLPSSPIMLRKAAEKLHQASLHGKEAVQAGSSRHDISFSLSSEGYESGGPISWDEDTALESEDAISYDQQGAEARREKFNCNRTRSLGSLDFWTPPRRLKGAGVSKALRTPGGDAHMAQDTGRPGFCNRVTSEIRESSLENILEPPSSVAISSAAYCGEGDTTCADNVTEHTTSLACEEESMCEASTFDNDLNGSSAYNVVSGKIQAISCHYHTNLIDSAMSKQNDCNSNIVSVGADHSNIVEDKMMLVEDEPINKNSDRQSMSSSSLSSYVSCSDMGEDTEAEGDTSSLSGLLFPQRLPASPVHRPCHSTRQPLIERTLLVNSSNAPVKPRQTDTPNECIVDTSMQTPLIAAESGSYDQNHFGQASHLDMAMKQ</sequence>
<keyword evidence="14" id="KW-0464">Manganese</keyword>
<dbReference type="InterPro" id="IPR000719">
    <property type="entry name" value="Prot_kinase_dom"/>
</dbReference>
<evidence type="ECO:0000256" key="15">
    <source>
        <dbReference type="ARBA" id="ARBA00049003"/>
    </source>
</evidence>
<dbReference type="GO" id="GO:0004713">
    <property type="term" value="F:protein tyrosine kinase activity"/>
    <property type="evidence" value="ECO:0007669"/>
    <property type="project" value="UniProtKB-KW"/>
</dbReference>
<evidence type="ECO:0000313" key="21">
    <source>
        <dbReference type="EMBL" id="GFR61481.1"/>
    </source>
</evidence>
<keyword evidence="12" id="KW-0460">Magnesium</keyword>
<keyword evidence="9 18" id="KW-0547">Nucleotide-binding</keyword>
<organism evidence="21 22">
    <name type="scientific">Elysia marginata</name>
    <dbReference type="NCBI Taxonomy" id="1093978"/>
    <lineage>
        <taxon>Eukaryota</taxon>
        <taxon>Metazoa</taxon>
        <taxon>Spiralia</taxon>
        <taxon>Lophotrochozoa</taxon>
        <taxon>Mollusca</taxon>
        <taxon>Gastropoda</taxon>
        <taxon>Heterobranchia</taxon>
        <taxon>Euthyneura</taxon>
        <taxon>Panpulmonata</taxon>
        <taxon>Sacoglossa</taxon>
        <taxon>Placobranchoidea</taxon>
        <taxon>Plakobranchidae</taxon>
        <taxon>Elysia</taxon>
    </lineage>
</organism>
<keyword evidence="11 18" id="KW-0067">ATP-binding</keyword>
<dbReference type="EMBL" id="BMAT01007286">
    <property type="protein sequence ID" value="GFR61481.1"/>
    <property type="molecule type" value="Genomic_DNA"/>
</dbReference>
<feature type="domain" description="Protein kinase" evidence="20">
    <location>
        <begin position="43"/>
        <end position="299"/>
    </location>
</feature>
<evidence type="ECO:0000256" key="13">
    <source>
        <dbReference type="ARBA" id="ARBA00023137"/>
    </source>
</evidence>
<proteinExistence type="inferred from homology"/>
<dbReference type="PROSITE" id="PS00109">
    <property type="entry name" value="PROTEIN_KINASE_TYR"/>
    <property type="match status" value="1"/>
</dbReference>
<evidence type="ECO:0000256" key="2">
    <source>
        <dbReference type="ARBA" id="ARBA00001946"/>
    </source>
</evidence>
<dbReference type="FunFam" id="3.30.200.20:FF:000134">
    <property type="entry name" value="Dual specificity testis-specific protein kinase 2"/>
    <property type="match status" value="1"/>
</dbReference>
<feature type="compositionally biased region" description="Low complexity" evidence="19">
    <location>
        <begin position="673"/>
        <end position="688"/>
    </location>
</feature>
<keyword evidence="6" id="KW-0597">Phosphoprotein</keyword>
<evidence type="ECO:0000256" key="18">
    <source>
        <dbReference type="PROSITE-ProRule" id="PRU10141"/>
    </source>
</evidence>
<evidence type="ECO:0000256" key="4">
    <source>
        <dbReference type="ARBA" id="ARBA00013203"/>
    </source>
</evidence>
<keyword evidence="7" id="KW-0808">Transferase</keyword>
<evidence type="ECO:0000256" key="7">
    <source>
        <dbReference type="ARBA" id="ARBA00022679"/>
    </source>
</evidence>
<accession>A0AAV4ELU8</accession>
<evidence type="ECO:0000256" key="10">
    <source>
        <dbReference type="ARBA" id="ARBA00022777"/>
    </source>
</evidence>
<evidence type="ECO:0000256" key="14">
    <source>
        <dbReference type="ARBA" id="ARBA00023211"/>
    </source>
</evidence>
<dbReference type="EC" id="2.7.12.1" evidence="4"/>